<proteinExistence type="predicted"/>
<gene>
    <name evidence="1" type="ORF">S03H2_66281</name>
</gene>
<protein>
    <submittedName>
        <fullName evidence="1">Uncharacterized protein</fullName>
    </submittedName>
</protein>
<feature type="non-terminal residue" evidence="1">
    <location>
        <position position="1"/>
    </location>
</feature>
<evidence type="ECO:0000313" key="1">
    <source>
        <dbReference type="EMBL" id="GAH79421.1"/>
    </source>
</evidence>
<reference evidence="1" key="1">
    <citation type="journal article" date="2014" name="Front. Microbiol.">
        <title>High frequency of phylogenetically diverse reductive dehalogenase-homologous genes in deep subseafloor sedimentary metagenomes.</title>
        <authorList>
            <person name="Kawai M."/>
            <person name="Futagami T."/>
            <person name="Toyoda A."/>
            <person name="Takaki Y."/>
            <person name="Nishi S."/>
            <person name="Hori S."/>
            <person name="Arai W."/>
            <person name="Tsubouchi T."/>
            <person name="Morono Y."/>
            <person name="Uchiyama I."/>
            <person name="Ito T."/>
            <person name="Fujiyama A."/>
            <person name="Inagaki F."/>
            <person name="Takami H."/>
        </authorList>
    </citation>
    <scope>NUCLEOTIDE SEQUENCE</scope>
    <source>
        <strain evidence="1">Expedition CK06-06</strain>
    </source>
</reference>
<dbReference type="EMBL" id="BARU01043258">
    <property type="protein sequence ID" value="GAH79421.1"/>
    <property type="molecule type" value="Genomic_DNA"/>
</dbReference>
<comment type="caution">
    <text evidence="1">The sequence shown here is derived from an EMBL/GenBank/DDBJ whole genome shotgun (WGS) entry which is preliminary data.</text>
</comment>
<name>X1IAI7_9ZZZZ</name>
<sequence>DRAHDIWTYEFKSAVGPSKIFSGGDNLEPSFSPEGDFIACLFPLDNLTQSMVV</sequence>
<dbReference type="AlphaFoldDB" id="X1IAI7"/>
<accession>X1IAI7</accession>
<organism evidence="1">
    <name type="scientific">marine sediment metagenome</name>
    <dbReference type="NCBI Taxonomy" id="412755"/>
    <lineage>
        <taxon>unclassified sequences</taxon>
        <taxon>metagenomes</taxon>
        <taxon>ecological metagenomes</taxon>
    </lineage>
</organism>